<dbReference type="SMART" id="SM00160">
    <property type="entry name" value="RanBD"/>
    <property type="match status" value="2"/>
</dbReference>
<keyword evidence="8" id="KW-0175">Coiled coil</keyword>
<dbReference type="PROSITE" id="PS50089">
    <property type="entry name" value="ZF_RING_2"/>
    <property type="match status" value="1"/>
</dbReference>
<dbReference type="FunFam" id="2.30.29.30:FF:000018">
    <property type="entry name" value="E3 SUMO-protein ligase RanBP2"/>
    <property type="match status" value="1"/>
</dbReference>
<dbReference type="InterPro" id="IPR001876">
    <property type="entry name" value="Znf_RanBP2"/>
</dbReference>
<dbReference type="GO" id="GO:0008270">
    <property type="term" value="F:zinc ion binding"/>
    <property type="evidence" value="ECO:0007669"/>
    <property type="project" value="UniProtKB-KW"/>
</dbReference>
<dbReference type="EC" id="2.3.2.31" evidence="2"/>
<feature type="region of interest" description="Disordered" evidence="9">
    <location>
        <begin position="768"/>
        <end position="801"/>
    </location>
</feature>
<dbReference type="AlphaFoldDB" id="A0A3N0YRU1"/>
<keyword evidence="6" id="KW-0862">Zinc</keyword>
<dbReference type="PROSITE" id="PS50119">
    <property type="entry name" value="ZF_BBOX"/>
    <property type="match status" value="1"/>
</dbReference>
<dbReference type="SMART" id="SM00336">
    <property type="entry name" value="BBOX"/>
    <property type="match status" value="1"/>
</dbReference>
<accession>A0A3N0YRU1</accession>
<dbReference type="Proteomes" id="UP000281406">
    <property type="component" value="Unassembled WGS sequence"/>
</dbReference>
<dbReference type="SMART" id="SM00184">
    <property type="entry name" value="RING"/>
    <property type="match status" value="1"/>
</dbReference>
<dbReference type="SUPFAM" id="SSF50729">
    <property type="entry name" value="PH domain-like"/>
    <property type="match status" value="2"/>
</dbReference>
<feature type="compositionally biased region" description="Acidic residues" evidence="9">
    <location>
        <begin position="791"/>
        <end position="801"/>
    </location>
</feature>
<dbReference type="GO" id="GO:0016874">
    <property type="term" value="F:ligase activity"/>
    <property type="evidence" value="ECO:0007669"/>
    <property type="project" value="UniProtKB-KW"/>
</dbReference>
<feature type="domain" description="B box-type" evidence="11">
    <location>
        <begin position="132"/>
        <end position="172"/>
    </location>
</feature>
<dbReference type="InterPro" id="IPR045255">
    <property type="entry name" value="RanBP1-like"/>
</dbReference>
<keyword evidence="14" id="KW-0436">Ligase</keyword>
<dbReference type="Pfam" id="PF13445">
    <property type="entry name" value="zf-RING_UBOX"/>
    <property type="match status" value="1"/>
</dbReference>
<dbReference type="InterPro" id="IPR027370">
    <property type="entry name" value="Znf-RING_euk"/>
</dbReference>
<dbReference type="GO" id="GO:0005643">
    <property type="term" value="C:nuclear pore"/>
    <property type="evidence" value="ECO:0007669"/>
    <property type="project" value="TreeGrafter"/>
</dbReference>
<evidence type="ECO:0000256" key="5">
    <source>
        <dbReference type="ARBA" id="ARBA00022771"/>
    </source>
</evidence>
<dbReference type="PROSITE" id="PS50199">
    <property type="entry name" value="ZF_RANBP2_2"/>
    <property type="match status" value="1"/>
</dbReference>
<dbReference type="InterPro" id="IPR000315">
    <property type="entry name" value="Znf_B-box"/>
</dbReference>
<dbReference type="GO" id="GO:0005737">
    <property type="term" value="C:cytoplasm"/>
    <property type="evidence" value="ECO:0007669"/>
    <property type="project" value="TreeGrafter"/>
</dbReference>
<dbReference type="InterPro" id="IPR000156">
    <property type="entry name" value="Ran_bind_dom"/>
</dbReference>
<dbReference type="InterPro" id="IPR011993">
    <property type="entry name" value="PH-like_dom_sf"/>
</dbReference>
<keyword evidence="4" id="KW-0479">Metal-binding</keyword>
<dbReference type="InterPro" id="IPR022011">
    <property type="entry name" value="IR1-M"/>
</dbReference>
<dbReference type="FunFam" id="4.10.1060.10:FF:000003">
    <property type="entry name" value="E3 SUMO-protein ligase RanBP2"/>
    <property type="match status" value="1"/>
</dbReference>
<dbReference type="InterPro" id="IPR013083">
    <property type="entry name" value="Znf_RING/FYVE/PHD"/>
</dbReference>
<evidence type="ECO:0000256" key="2">
    <source>
        <dbReference type="ARBA" id="ARBA00012251"/>
    </source>
</evidence>
<evidence type="ECO:0000256" key="3">
    <source>
        <dbReference type="ARBA" id="ARBA00017887"/>
    </source>
</evidence>
<evidence type="ECO:0000313" key="15">
    <source>
        <dbReference type="Proteomes" id="UP000281406"/>
    </source>
</evidence>
<feature type="domain" description="RanBD1" evidence="12">
    <location>
        <begin position="553"/>
        <end position="689"/>
    </location>
</feature>
<dbReference type="CDD" id="cd19769">
    <property type="entry name" value="Bbox2_TRIM16-like"/>
    <property type="match status" value="1"/>
</dbReference>
<organism evidence="14 15">
    <name type="scientific">Anabarilius grahami</name>
    <name type="common">Kanglang fish</name>
    <name type="synonym">Barilius grahami</name>
    <dbReference type="NCBI Taxonomy" id="495550"/>
    <lineage>
        <taxon>Eukaryota</taxon>
        <taxon>Metazoa</taxon>
        <taxon>Chordata</taxon>
        <taxon>Craniata</taxon>
        <taxon>Vertebrata</taxon>
        <taxon>Euteleostomi</taxon>
        <taxon>Actinopterygii</taxon>
        <taxon>Neopterygii</taxon>
        <taxon>Teleostei</taxon>
        <taxon>Ostariophysi</taxon>
        <taxon>Cypriniformes</taxon>
        <taxon>Xenocyprididae</taxon>
        <taxon>Xenocypridinae</taxon>
        <taxon>Xenocypridinae incertae sedis</taxon>
        <taxon>Anabarilius</taxon>
    </lineage>
</organism>
<evidence type="ECO:0000259" key="11">
    <source>
        <dbReference type="PROSITE" id="PS50119"/>
    </source>
</evidence>
<dbReference type="InterPro" id="IPR058030">
    <property type="entry name" value="TRIM8/14/16/25/29/45/65_CC"/>
</dbReference>
<evidence type="ECO:0000256" key="4">
    <source>
        <dbReference type="ARBA" id="ARBA00022723"/>
    </source>
</evidence>
<dbReference type="Gene3D" id="4.10.830.40">
    <property type="match status" value="1"/>
</dbReference>
<name>A0A3N0YRU1_ANAGA</name>
<dbReference type="PROSITE" id="PS01358">
    <property type="entry name" value="ZF_RANBP2_1"/>
    <property type="match status" value="1"/>
</dbReference>
<dbReference type="Gene3D" id="2.30.29.30">
    <property type="entry name" value="Pleckstrin-homology domain (PH domain)/Phosphotyrosine-binding domain (PTB)"/>
    <property type="match status" value="2"/>
</dbReference>
<gene>
    <name evidence="14" type="ORF">DPX16_1869</name>
</gene>
<evidence type="ECO:0000259" key="13">
    <source>
        <dbReference type="PROSITE" id="PS50199"/>
    </source>
</evidence>
<evidence type="ECO:0000259" key="10">
    <source>
        <dbReference type="PROSITE" id="PS50089"/>
    </source>
</evidence>
<dbReference type="PROSITE" id="PS00518">
    <property type="entry name" value="ZF_RING_1"/>
    <property type="match status" value="1"/>
</dbReference>
<dbReference type="InterPro" id="IPR048751">
    <property type="entry name" value="CCDC138_CC"/>
</dbReference>
<dbReference type="PROSITE" id="PS50196">
    <property type="entry name" value="RANBD1"/>
    <property type="match status" value="2"/>
</dbReference>
<proteinExistence type="predicted"/>
<dbReference type="Gene3D" id="3.30.40.10">
    <property type="entry name" value="Zinc/RING finger domain, C3HC4 (zinc finger)"/>
    <property type="match status" value="1"/>
</dbReference>
<dbReference type="Pfam" id="PF21037">
    <property type="entry name" value="CCDC138_cc"/>
    <property type="match status" value="1"/>
</dbReference>
<feature type="compositionally biased region" description="Polar residues" evidence="9">
    <location>
        <begin position="957"/>
        <end position="969"/>
    </location>
</feature>
<dbReference type="Pfam" id="PF00638">
    <property type="entry name" value="Ran_BP1"/>
    <property type="match status" value="2"/>
</dbReference>
<protein>
    <recommendedName>
        <fullName evidence="3">RanBP-type and C3HC4-type zinc finger-containing protein 1</fullName>
        <ecNumber evidence="2">2.3.2.31</ecNumber>
    </recommendedName>
</protein>
<feature type="domain" description="RING-type" evidence="10">
    <location>
        <begin position="14"/>
        <end position="53"/>
    </location>
</feature>
<comment type="caution">
    <text evidence="14">The sequence shown here is derived from an EMBL/GenBank/DDBJ whole genome shotgun (WGS) entry which is preliminary data.</text>
</comment>
<dbReference type="Gene3D" id="3.30.160.60">
    <property type="entry name" value="Classic Zinc Finger"/>
    <property type="match status" value="1"/>
</dbReference>
<feature type="domain" description="RanBD1" evidence="12">
    <location>
        <begin position="813"/>
        <end position="932"/>
    </location>
</feature>
<feature type="domain" description="RanBP2-type" evidence="13">
    <location>
        <begin position="369"/>
        <end position="398"/>
    </location>
</feature>
<dbReference type="InterPro" id="IPR017907">
    <property type="entry name" value="Znf_RING_CS"/>
</dbReference>
<dbReference type="PANTHER" id="PTHR23138">
    <property type="entry name" value="RAN BINDING PROTEIN"/>
    <property type="match status" value="1"/>
</dbReference>
<keyword evidence="15" id="KW-1185">Reference proteome</keyword>
<dbReference type="Pfam" id="PF00641">
    <property type="entry name" value="Zn_ribbon_RanBP"/>
    <property type="match status" value="1"/>
</dbReference>
<dbReference type="Gene3D" id="4.10.1060.10">
    <property type="entry name" value="Zinc finger, RanBP2-type"/>
    <property type="match status" value="1"/>
</dbReference>
<dbReference type="EMBL" id="RJVU01027735">
    <property type="protein sequence ID" value="ROL48929.1"/>
    <property type="molecule type" value="Genomic_DNA"/>
</dbReference>
<sequence>MADEAFLDRESLRCSICQDLFRNPVIIPCGHSFCEDCITRLWDQDMSRCPQCKQTFNNRPDWLHVKELIEKMMKMRTRAEEEDVSCDSCSSRTTKAIRSCLTCLASYCSSHLEQHDELHARRKHQLTDATDLQNKICSQHGKLIDVFCRTDQQCVCLLCAIYEHKSHDTISASDERADRQRKLMETRVKFLQNIQDREKDYKELTQTEESIRRSAQTAVTESEGIFSEVLQSLQKTSCRVKELIADHQRAELNHIEGVQEKVQQKIADMKMKVSELDQFMTTEDHIHFLQNYPSDCEELMSEEFEDLSSISEHPDAFFHNVRMLVSKMQERLLDVTKITEIEIKIKSVKVLPPVGGTVKLSESPAFGKKDERWNCDICLVTNEGTTSHCVACQEPKPNMKSKFCFGSLANQRAATLFKDSGLHFQKDQSKGNASPAIESWTIQTDLTYSISSLVSTCGFDFGNASSSVFKFDVEQYKKKENEAVATADKTSHDGNPLSTSSDLCGSVQLDQKDVFHFGELVKGFNFSFQYVPSKSSSVLNESEASCPDDEEETYEQAVPLPDVIEISTGEENEQVVFSHKAKLYRFDKELLQWKERGVGELKILENDKPRRARLVMRREQVLKLCANHWITPNMKLEPMKATENAWTWNAFDFADGEGRDQTLAVRFKLQESADAFRKIFEEAVSTASSVPERGKSTQDQCDADVEIVFERKPTAEQAELAARLMLPHTFFCYRNQLGYLSDEDDDEDFEEAVKSLKGKLYPGLSVQGDASAGHDANLPRENAGAATETQSDGEEEDSDDEATIHVELPSVEENEEEMLFKEWTKLYRWDRDIKKWKARSEGDIKILFHPSRKLYRVFMWQEGDKKVCVNHCITRAIDLKRLNSSASAVTWTAADSSEGDAVLRRIAVKFKTPELADSFTQTFTDCQSHMSEFMQPLKKRPDSAEDDSPEETNVLCTETDVTLPSNLARSSSSSVLNGRGKDVTDETPSPSSGAAAAVHVYQEMLHIYEKLQQYQQETNELEAALKQKTKENKRMKSSFDSMKELNDSMKKQLNEVSEQNRKLECQSRKVQARLENLQRKYESFTTHRGREPAVPKACKPENPPSNKAAGKAGVHGPSVKLLALLLDWVVDGQLVEVRDGSNLTVREPYATLRPSVHERCAKVRLTCFITDLH</sequence>
<evidence type="ECO:0000313" key="14">
    <source>
        <dbReference type="EMBL" id="ROL48929.1"/>
    </source>
</evidence>
<comment type="catalytic activity">
    <reaction evidence="1">
        <text>[E2 ubiquitin-conjugating enzyme]-S-ubiquitinyl-L-cysteine + [acceptor protein]-L-lysine = [E2 ubiquitin-conjugating enzyme]-L-cysteine + [acceptor protein]-N(6)-ubiquitinyl-L-lysine.</text>
        <dbReference type="EC" id="2.3.2.31"/>
    </reaction>
</comment>
<evidence type="ECO:0000256" key="6">
    <source>
        <dbReference type="ARBA" id="ARBA00022833"/>
    </source>
</evidence>
<feature type="region of interest" description="Disordered" evidence="9">
    <location>
        <begin position="957"/>
        <end position="994"/>
    </location>
</feature>
<dbReference type="GO" id="GO:0061630">
    <property type="term" value="F:ubiquitin protein ligase activity"/>
    <property type="evidence" value="ECO:0007669"/>
    <property type="project" value="UniProtKB-EC"/>
</dbReference>
<keyword evidence="5 7" id="KW-0863">Zinc-finger</keyword>
<reference evidence="14 15" key="1">
    <citation type="submission" date="2018-10" db="EMBL/GenBank/DDBJ databases">
        <title>Genome assembly for a Yunnan-Guizhou Plateau 3E fish, Anabarilius grahami (Regan), and its evolutionary and genetic applications.</title>
        <authorList>
            <person name="Jiang W."/>
        </authorList>
    </citation>
    <scope>NUCLEOTIDE SEQUENCE [LARGE SCALE GENOMIC DNA]</scope>
    <source>
        <strain evidence="14">AG-KIZ</strain>
        <tissue evidence="14">Muscle</tissue>
    </source>
</reference>
<dbReference type="GO" id="GO:0005096">
    <property type="term" value="F:GTPase activator activity"/>
    <property type="evidence" value="ECO:0007669"/>
    <property type="project" value="TreeGrafter"/>
</dbReference>
<dbReference type="InterPro" id="IPR036443">
    <property type="entry name" value="Znf_RanBP2_sf"/>
</dbReference>
<evidence type="ECO:0000256" key="8">
    <source>
        <dbReference type="SAM" id="Coils"/>
    </source>
</evidence>
<evidence type="ECO:0000256" key="9">
    <source>
        <dbReference type="SAM" id="MobiDB-lite"/>
    </source>
</evidence>
<dbReference type="OrthoDB" id="2357150at2759"/>
<feature type="coiled-coil region" evidence="8">
    <location>
        <begin position="1004"/>
        <end position="1080"/>
    </location>
</feature>
<dbReference type="Pfam" id="PF25600">
    <property type="entry name" value="TRIM_CC"/>
    <property type="match status" value="1"/>
</dbReference>
<dbReference type="SUPFAM" id="SSF57850">
    <property type="entry name" value="RING/U-box"/>
    <property type="match status" value="1"/>
</dbReference>
<dbReference type="SUPFAM" id="SSF57845">
    <property type="entry name" value="B-box zinc-binding domain"/>
    <property type="match status" value="1"/>
</dbReference>
<evidence type="ECO:0000256" key="1">
    <source>
        <dbReference type="ARBA" id="ARBA00001798"/>
    </source>
</evidence>
<evidence type="ECO:0000259" key="12">
    <source>
        <dbReference type="PROSITE" id="PS50196"/>
    </source>
</evidence>
<dbReference type="Pfam" id="PF12185">
    <property type="entry name" value="IR1-M"/>
    <property type="match status" value="1"/>
</dbReference>
<dbReference type="SMART" id="SM00547">
    <property type="entry name" value="ZnF_RBZ"/>
    <property type="match status" value="1"/>
</dbReference>
<feature type="region of interest" description="Disordered" evidence="9">
    <location>
        <begin position="1086"/>
        <end position="1112"/>
    </location>
</feature>
<dbReference type="Pfam" id="PF00643">
    <property type="entry name" value="zf-B_box"/>
    <property type="match status" value="1"/>
</dbReference>
<dbReference type="Gene3D" id="1.20.5.340">
    <property type="match status" value="1"/>
</dbReference>
<evidence type="ECO:0000256" key="7">
    <source>
        <dbReference type="PROSITE-ProRule" id="PRU00322"/>
    </source>
</evidence>
<dbReference type="PANTHER" id="PTHR23138:SF87">
    <property type="entry name" value="E3 SUMO-PROTEIN LIGASE RANBP2"/>
    <property type="match status" value="1"/>
</dbReference>
<dbReference type="InterPro" id="IPR001841">
    <property type="entry name" value="Znf_RING"/>
</dbReference>
<dbReference type="SUPFAM" id="SSF90209">
    <property type="entry name" value="Ran binding protein zinc finger-like"/>
    <property type="match status" value="1"/>
</dbReference>